<dbReference type="InterPro" id="IPR009057">
    <property type="entry name" value="Homeodomain-like_sf"/>
</dbReference>
<dbReference type="STRING" id="200361.A0A453AN11"/>
<dbReference type="GO" id="GO:0003677">
    <property type="term" value="F:DNA binding"/>
    <property type="evidence" value="ECO:0007669"/>
    <property type="project" value="UniProtKB-KW"/>
</dbReference>
<evidence type="ECO:0000313" key="6">
    <source>
        <dbReference type="EnsemblPlants" id="AET2Gv20201500.5"/>
    </source>
</evidence>
<dbReference type="Proteomes" id="UP000015105">
    <property type="component" value="Chromosome 2D"/>
</dbReference>
<keyword evidence="1" id="KW-0805">Transcription regulation</keyword>
<dbReference type="PROSITE" id="PS51294">
    <property type="entry name" value="HTH_MYB"/>
    <property type="match status" value="1"/>
</dbReference>
<dbReference type="PANTHER" id="PTHR31499:SF31">
    <property type="entry name" value="OS07G0685300 PROTEIN"/>
    <property type="match status" value="1"/>
</dbReference>
<evidence type="ECO:0000313" key="7">
    <source>
        <dbReference type="Proteomes" id="UP000015105"/>
    </source>
</evidence>
<reference evidence="7" key="2">
    <citation type="journal article" date="2017" name="Nat. Plants">
        <title>The Aegilops tauschii genome reveals multiple impacts of transposons.</title>
        <authorList>
            <person name="Zhao G."/>
            <person name="Zou C."/>
            <person name="Li K."/>
            <person name="Wang K."/>
            <person name="Li T."/>
            <person name="Gao L."/>
            <person name="Zhang X."/>
            <person name="Wang H."/>
            <person name="Yang Z."/>
            <person name="Liu X."/>
            <person name="Jiang W."/>
            <person name="Mao L."/>
            <person name="Kong X."/>
            <person name="Jiao Y."/>
            <person name="Jia J."/>
        </authorList>
    </citation>
    <scope>NUCLEOTIDE SEQUENCE [LARGE SCALE GENOMIC DNA]</scope>
    <source>
        <strain evidence="7">cv. AL8/78</strain>
    </source>
</reference>
<dbReference type="NCBIfam" id="TIGR01557">
    <property type="entry name" value="myb_SHAQKYF"/>
    <property type="match status" value="1"/>
</dbReference>
<feature type="domain" description="HTH myb-type" evidence="5">
    <location>
        <begin position="116"/>
        <end position="176"/>
    </location>
</feature>
<dbReference type="InterPro" id="IPR017930">
    <property type="entry name" value="Myb_dom"/>
</dbReference>
<dbReference type="InterPro" id="IPR046955">
    <property type="entry name" value="PHR1-like"/>
</dbReference>
<dbReference type="Pfam" id="PF14379">
    <property type="entry name" value="Myb_CC_LHEQLE"/>
    <property type="match status" value="1"/>
</dbReference>
<reference evidence="6" key="3">
    <citation type="journal article" date="2017" name="Nature">
        <title>Genome sequence of the progenitor of the wheat D genome Aegilops tauschii.</title>
        <authorList>
            <person name="Luo M.C."/>
            <person name="Gu Y.Q."/>
            <person name="Puiu D."/>
            <person name="Wang H."/>
            <person name="Twardziok S.O."/>
            <person name="Deal K.R."/>
            <person name="Huo N."/>
            <person name="Zhu T."/>
            <person name="Wang L."/>
            <person name="Wang Y."/>
            <person name="McGuire P.E."/>
            <person name="Liu S."/>
            <person name="Long H."/>
            <person name="Ramasamy R.K."/>
            <person name="Rodriguez J.C."/>
            <person name="Van S.L."/>
            <person name="Yuan L."/>
            <person name="Wang Z."/>
            <person name="Xia Z."/>
            <person name="Xiao L."/>
            <person name="Anderson O.D."/>
            <person name="Ouyang S."/>
            <person name="Liang Y."/>
            <person name="Zimin A.V."/>
            <person name="Pertea G."/>
            <person name="Qi P."/>
            <person name="Bennetzen J.L."/>
            <person name="Dai X."/>
            <person name="Dawson M.W."/>
            <person name="Muller H.G."/>
            <person name="Kugler K."/>
            <person name="Rivarola-Duarte L."/>
            <person name="Spannagl M."/>
            <person name="Mayer K.F.X."/>
            <person name="Lu F.H."/>
            <person name="Bevan M.W."/>
            <person name="Leroy P."/>
            <person name="Li P."/>
            <person name="You F.M."/>
            <person name="Sun Q."/>
            <person name="Liu Z."/>
            <person name="Lyons E."/>
            <person name="Wicker T."/>
            <person name="Salzberg S.L."/>
            <person name="Devos K.M."/>
            <person name="Dvorak J."/>
        </authorList>
    </citation>
    <scope>NUCLEOTIDE SEQUENCE [LARGE SCALE GENOMIC DNA]</scope>
    <source>
        <strain evidence="6">cv. AL8/78</strain>
    </source>
</reference>
<name>A0A453AN11_AEGTS</name>
<evidence type="ECO:0000259" key="5">
    <source>
        <dbReference type="PROSITE" id="PS51294"/>
    </source>
</evidence>
<keyword evidence="3" id="KW-0804">Transcription</keyword>
<dbReference type="GO" id="GO:0003700">
    <property type="term" value="F:DNA-binding transcription factor activity"/>
    <property type="evidence" value="ECO:0007669"/>
    <property type="project" value="InterPro"/>
</dbReference>
<dbReference type="InterPro" id="IPR001005">
    <property type="entry name" value="SANT/Myb"/>
</dbReference>
<proteinExistence type="predicted"/>
<dbReference type="InterPro" id="IPR006447">
    <property type="entry name" value="Myb_dom_plants"/>
</dbReference>
<keyword evidence="2" id="KW-0238">DNA-binding</keyword>
<evidence type="ECO:0000256" key="4">
    <source>
        <dbReference type="ARBA" id="ARBA00023242"/>
    </source>
</evidence>
<reference evidence="7" key="1">
    <citation type="journal article" date="2014" name="Science">
        <title>Ancient hybridizations among the ancestral genomes of bread wheat.</title>
        <authorList>
            <consortium name="International Wheat Genome Sequencing Consortium,"/>
            <person name="Marcussen T."/>
            <person name="Sandve S.R."/>
            <person name="Heier L."/>
            <person name="Spannagl M."/>
            <person name="Pfeifer M."/>
            <person name="Jakobsen K.S."/>
            <person name="Wulff B.B."/>
            <person name="Steuernagel B."/>
            <person name="Mayer K.F."/>
            <person name="Olsen O.A."/>
        </authorList>
    </citation>
    <scope>NUCLEOTIDE SEQUENCE [LARGE SCALE GENOMIC DNA]</scope>
    <source>
        <strain evidence="7">cv. AL8/78</strain>
    </source>
</reference>
<reference evidence="6" key="4">
    <citation type="submission" date="2019-03" db="UniProtKB">
        <authorList>
            <consortium name="EnsemblPlants"/>
        </authorList>
    </citation>
    <scope>IDENTIFICATION</scope>
</reference>
<evidence type="ECO:0000256" key="2">
    <source>
        <dbReference type="ARBA" id="ARBA00023125"/>
    </source>
</evidence>
<keyword evidence="4" id="KW-0539">Nucleus</keyword>
<organism evidence="6 7">
    <name type="scientific">Aegilops tauschii subsp. strangulata</name>
    <name type="common">Goatgrass</name>
    <dbReference type="NCBI Taxonomy" id="200361"/>
    <lineage>
        <taxon>Eukaryota</taxon>
        <taxon>Viridiplantae</taxon>
        <taxon>Streptophyta</taxon>
        <taxon>Embryophyta</taxon>
        <taxon>Tracheophyta</taxon>
        <taxon>Spermatophyta</taxon>
        <taxon>Magnoliopsida</taxon>
        <taxon>Liliopsida</taxon>
        <taxon>Poales</taxon>
        <taxon>Poaceae</taxon>
        <taxon>BOP clade</taxon>
        <taxon>Pooideae</taxon>
        <taxon>Triticodae</taxon>
        <taxon>Triticeae</taxon>
        <taxon>Triticinae</taxon>
        <taxon>Aegilops</taxon>
    </lineage>
</organism>
<dbReference type="SUPFAM" id="SSF46689">
    <property type="entry name" value="Homeodomain-like"/>
    <property type="match status" value="1"/>
</dbReference>
<keyword evidence="7" id="KW-1185">Reference proteome</keyword>
<dbReference type="PANTHER" id="PTHR31499">
    <property type="entry name" value="MYB FAMILY TRANSCRIPTION FACTOR PHL11"/>
    <property type="match status" value="1"/>
</dbReference>
<accession>A0A453AN11</accession>
<reference evidence="6" key="5">
    <citation type="journal article" date="2021" name="G3 (Bethesda)">
        <title>Aegilops tauschii genome assembly Aet v5.0 features greater sequence contiguity and improved annotation.</title>
        <authorList>
            <person name="Wang L."/>
            <person name="Zhu T."/>
            <person name="Rodriguez J.C."/>
            <person name="Deal K.R."/>
            <person name="Dubcovsky J."/>
            <person name="McGuire P.E."/>
            <person name="Lux T."/>
            <person name="Spannagl M."/>
            <person name="Mayer K.F.X."/>
            <person name="Baldrich P."/>
            <person name="Meyers B.C."/>
            <person name="Huo N."/>
            <person name="Gu Y.Q."/>
            <person name="Zhou H."/>
            <person name="Devos K.M."/>
            <person name="Bennetzen J.L."/>
            <person name="Unver T."/>
            <person name="Budak H."/>
            <person name="Gulick P.J."/>
            <person name="Galiba G."/>
            <person name="Kalapos B."/>
            <person name="Nelson D.R."/>
            <person name="Li P."/>
            <person name="You F.M."/>
            <person name="Luo M.C."/>
            <person name="Dvorak J."/>
        </authorList>
    </citation>
    <scope>NUCLEOTIDE SEQUENCE [LARGE SCALE GENOMIC DNA]</scope>
    <source>
        <strain evidence="6">cv. AL8/78</strain>
    </source>
</reference>
<dbReference type="Gene3D" id="1.10.10.60">
    <property type="entry name" value="Homeodomain-like"/>
    <property type="match status" value="1"/>
</dbReference>
<dbReference type="EnsemblPlants" id="AET2Gv20201500.5">
    <property type="protein sequence ID" value="AET2Gv20201500.5"/>
    <property type="gene ID" value="AET2Gv20201500"/>
</dbReference>
<dbReference type="AlphaFoldDB" id="A0A453AN11"/>
<dbReference type="InterPro" id="IPR025756">
    <property type="entry name" value="Myb_CC_LHEQLE"/>
</dbReference>
<dbReference type="Pfam" id="PF00249">
    <property type="entry name" value="Myb_DNA-binding"/>
    <property type="match status" value="1"/>
</dbReference>
<evidence type="ECO:0000256" key="3">
    <source>
        <dbReference type="ARBA" id="ARBA00023163"/>
    </source>
</evidence>
<dbReference type="Gramene" id="AET2Gv20201500.5">
    <property type="protein sequence ID" value="AET2Gv20201500.5"/>
    <property type="gene ID" value="AET2Gv20201500"/>
</dbReference>
<sequence length="406" mass="44054">GRQLLGFIGQGCLTSGRPAVVRVFLWLLEIAAPVVKLQQGSCLSAGRPGMCSMQAEHCQYMTEPEQMYHQQQQQFHDHRQHMSSRPSLSPENKFFMKGQGGAGAGGGGDAGLILSTDAKPRLKWTPELHERFADAVKKLGGPDKATPKAIMRVMGIPGLTLYHLKSHLQKFRLSKNLQAQANAVHAKNVYGFGTATDKACEGRGSPADHLNRETNTSRSMHINDALQMQIEVQRRLHEQIEVQRHLQLRIEAQGKYLHSVLEKAQEALGKQHVVAGLEAAEPTQRLPELASSVRRGLLQNDGSADDSCLTASEDILSMGLSASATRRGCGAPFETSASASREEDGECYLFLGKPEGRREVRRDGCSGGAAFGTAAELDLSIGVVAASSRRRPDGGERLDLNGSGWN</sequence>
<protein>
    <recommendedName>
        <fullName evidence="5">HTH myb-type domain-containing protein</fullName>
    </recommendedName>
</protein>
<evidence type="ECO:0000256" key="1">
    <source>
        <dbReference type="ARBA" id="ARBA00023015"/>
    </source>
</evidence>
<dbReference type="FunFam" id="1.10.10.60:FF:000002">
    <property type="entry name" value="Myb family transcription factor"/>
    <property type="match status" value="1"/>
</dbReference>